<dbReference type="PANTHER" id="PTHR21503:SF8">
    <property type="entry name" value="F-BOX ASSOCIATED DOMAIN-CONTAINING PROTEIN-RELATED"/>
    <property type="match status" value="1"/>
</dbReference>
<dbReference type="AlphaFoldDB" id="A0A1I7TKX5"/>
<feature type="domain" description="F-box" evidence="1">
    <location>
        <begin position="2"/>
        <end position="49"/>
    </location>
</feature>
<reference evidence="3" key="1">
    <citation type="submission" date="2016-11" db="UniProtKB">
        <authorList>
            <consortium name="WormBaseParasite"/>
        </authorList>
    </citation>
    <scope>IDENTIFICATION</scope>
</reference>
<evidence type="ECO:0000259" key="1">
    <source>
        <dbReference type="PROSITE" id="PS50181"/>
    </source>
</evidence>
<dbReference type="Pfam" id="PF00646">
    <property type="entry name" value="F-box"/>
    <property type="match status" value="1"/>
</dbReference>
<proteinExistence type="predicted"/>
<protein>
    <submittedName>
        <fullName evidence="3">F-box domain-containing protein</fullName>
    </submittedName>
</protein>
<dbReference type="WBParaSite" id="Csp11.Scaffold628.g6934.t1">
    <property type="protein sequence ID" value="Csp11.Scaffold628.g6934.t1"/>
    <property type="gene ID" value="Csp11.Scaffold628.g6934"/>
</dbReference>
<dbReference type="PROSITE" id="PS50181">
    <property type="entry name" value="FBOX"/>
    <property type="match status" value="1"/>
</dbReference>
<evidence type="ECO:0000313" key="3">
    <source>
        <dbReference type="WBParaSite" id="Csp11.Scaffold628.g6934.t1"/>
    </source>
</evidence>
<name>A0A1I7TKX5_9PELO</name>
<sequence>MTFPLLKLPSLAYEQVLLNFEISDLVDFSLLSSRCHRIIQSIRFPFTGIGVNVADNMNSLRFFTGIWTKDQWTFQLIPTKKSPEKPDEQRWIGGMRIRVKKTPNWSSNRTPENQLKVAYDYVQHLFHLPIADYNYLSRTNQKLFPQLFGIKTCEKMCLSTPSEIPVDELKYVLQKVEISKVLRMNLMKNDDFECEFVKFSMDELKIFRAFWITNETFLAMDCARIVLEGNGNLPIRKFVSQWLLSKNNRFEWLKMNWNYGENWNYEEINWNEGFKPMIWNPAIRSRNFKISHFQRVDCAKGIDFLREDGLLATVLQRNNQIYFVIWHKRFQPEADRLQLDHIF</sequence>
<evidence type="ECO:0000313" key="2">
    <source>
        <dbReference type="Proteomes" id="UP000095282"/>
    </source>
</evidence>
<dbReference type="Proteomes" id="UP000095282">
    <property type="component" value="Unplaced"/>
</dbReference>
<dbReference type="eggNOG" id="ENOG502TIGW">
    <property type="taxonomic scope" value="Eukaryota"/>
</dbReference>
<dbReference type="PANTHER" id="PTHR21503">
    <property type="entry name" value="F-BOX-CONTAINING HYPOTHETICAL PROTEIN C.ELEGANS"/>
    <property type="match status" value="1"/>
</dbReference>
<keyword evidence="2" id="KW-1185">Reference proteome</keyword>
<accession>A0A1I7TKX5</accession>
<dbReference type="InterPro" id="IPR001810">
    <property type="entry name" value="F-box_dom"/>
</dbReference>
<organism evidence="2 3">
    <name type="scientific">Caenorhabditis tropicalis</name>
    <dbReference type="NCBI Taxonomy" id="1561998"/>
    <lineage>
        <taxon>Eukaryota</taxon>
        <taxon>Metazoa</taxon>
        <taxon>Ecdysozoa</taxon>
        <taxon>Nematoda</taxon>
        <taxon>Chromadorea</taxon>
        <taxon>Rhabditida</taxon>
        <taxon>Rhabditina</taxon>
        <taxon>Rhabditomorpha</taxon>
        <taxon>Rhabditoidea</taxon>
        <taxon>Rhabditidae</taxon>
        <taxon>Peloderinae</taxon>
        <taxon>Caenorhabditis</taxon>
    </lineage>
</organism>